<evidence type="ECO:0000256" key="1">
    <source>
        <dbReference type="ARBA" id="ARBA00004191"/>
    </source>
</evidence>
<dbReference type="GO" id="GO:0071555">
    <property type="term" value="P:cell wall organization"/>
    <property type="evidence" value="ECO:0007669"/>
    <property type="project" value="UniProtKB-KW"/>
</dbReference>
<comment type="subcellular location">
    <subcellularLocation>
        <location evidence="2">Cell membrane</location>
    </subcellularLocation>
    <subcellularLocation>
        <location evidence="1">Secreted</location>
        <location evidence="1">Cell wall</location>
    </subcellularLocation>
</comment>
<evidence type="ECO:0000256" key="5">
    <source>
        <dbReference type="ARBA" id="ARBA00022525"/>
    </source>
</evidence>
<dbReference type="PANTHER" id="PTHR16631:SF17">
    <property type="entry name" value="GLUCAN ENDO-1,3-BETA-GLUCOSIDASE BTGC"/>
    <property type="match status" value="1"/>
</dbReference>
<keyword evidence="7" id="KW-0378">Hydrolase</keyword>
<dbReference type="AlphaFoldDB" id="A0A7V2AU69"/>
<evidence type="ECO:0000256" key="4">
    <source>
        <dbReference type="ARBA" id="ARBA00022512"/>
    </source>
</evidence>
<dbReference type="SUPFAM" id="SSF51445">
    <property type="entry name" value="(Trans)glycosidases"/>
    <property type="match status" value="1"/>
</dbReference>
<dbReference type="GO" id="GO:0005886">
    <property type="term" value="C:plasma membrane"/>
    <property type="evidence" value="ECO:0007669"/>
    <property type="project" value="UniProtKB-SubCell"/>
</dbReference>
<keyword evidence="11" id="KW-0961">Cell wall biogenesis/degradation</keyword>
<keyword evidence="9" id="KW-0325">Glycoprotein</keyword>
<name>A0A7V2AU69_UNCEI</name>
<evidence type="ECO:0000256" key="2">
    <source>
        <dbReference type="ARBA" id="ARBA00004236"/>
    </source>
</evidence>
<proteinExistence type="predicted"/>
<dbReference type="Pfam" id="PF00332">
    <property type="entry name" value="Glyco_hydro_17"/>
    <property type="match status" value="1"/>
</dbReference>
<evidence type="ECO:0000256" key="9">
    <source>
        <dbReference type="ARBA" id="ARBA00023180"/>
    </source>
</evidence>
<dbReference type="Gene3D" id="3.20.20.80">
    <property type="entry name" value="Glycosidases"/>
    <property type="match status" value="1"/>
</dbReference>
<organism evidence="17">
    <name type="scientific">Eiseniibacteriota bacterium</name>
    <dbReference type="NCBI Taxonomy" id="2212470"/>
    <lineage>
        <taxon>Bacteria</taxon>
        <taxon>Candidatus Eiseniibacteriota</taxon>
    </lineage>
</organism>
<comment type="function">
    <text evidence="13">Glucanases play a role in cell expansion during growth, in cell-cell fusion during mating, and in spore release during sporulation. This enzyme may be involved in beta-glucan degradation. Active on laminarin and lichenan.</text>
</comment>
<dbReference type="InterPro" id="IPR050732">
    <property type="entry name" value="Beta-glucan_modifiers"/>
</dbReference>
<dbReference type="GO" id="GO:0000272">
    <property type="term" value="P:polysaccharide catabolic process"/>
    <property type="evidence" value="ECO:0007669"/>
    <property type="project" value="UniProtKB-KW"/>
</dbReference>
<gene>
    <name evidence="17" type="ORF">ENO08_02650</name>
</gene>
<protein>
    <recommendedName>
        <fullName evidence="15">Endo-1,3-beta-glucanase btgC</fullName>
    </recommendedName>
    <alternativeName>
        <fullName evidence="14">Laminarinase btgC</fullName>
    </alternativeName>
</protein>
<evidence type="ECO:0000256" key="6">
    <source>
        <dbReference type="ARBA" id="ARBA00022729"/>
    </source>
</evidence>
<evidence type="ECO:0000313" key="17">
    <source>
        <dbReference type="EMBL" id="HER43343.1"/>
    </source>
</evidence>
<feature type="chain" id="PRO_5030823813" description="Endo-1,3-beta-glucanase btgC" evidence="16">
    <location>
        <begin position="21"/>
        <end position="338"/>
    </location>
</feature>
<evidence type="ECO:0000256" key="3">
    <source>
        <dbReference type="ARBA" id="ARBA00022475"/>
    </source>
</evidence>
<evidence type="ECO:0000256" key="7">
    <source>
        <dbReference type="ARBA" id="ARBA00022801"/>
    </source>
</evidence>
<reference evidence="17" key="1">
    <citation type="journal article" date="2020" name="mSystems">
        <title>Genome- and Community-Level Interaction Insights into Carbon Utilization and Element Cycling Functions of Hydrothermarchaeota in Hydrothermal Sediment.</title>
        <authorList>
            <person name="Zhou Z."/>
            <person name="Liu Y."/>
            <person name="Xu W."/>
            <person name="Pan J."/>
            <person name="Luo Z.H."/>
            <person name="Li M."/>
        </authorList>
    </citation>
    <scope>NUCLEOTIDE SEQUENCE [LARGE SCALE GENOMIC DNA]</scope>
    <source>
        <strain evidence="17">SpSt-1233</strain>
    </source>
</reference>
<evidence type="ECO:0000256" key="8">
    <source>
        <dbReference type="ARBA" id="ARBA00023136"/>
    </source>
</evidence>
<keyword evidence="3" id="KW-1003">Cell membrane</keyword>
<keyword evidence="8" id="KW-0472">Membrane</keyword>
<dbReference type="PROSITE" id="PS51257">
    <property type="entry name" value="PROKAR_LIPOPROTEIN"/>
    <property type="match status" value="1"/>
</dbReference>
<evidence type="ECO:0000256" key="16">
    <source>
        <dbReference type="SAM" id="SignalP"/>
    </source>
</evidence>
<dbReference type="GO" id="GO:0042973">
    <property type="term" value="F:glucan endo-1,3-beta-D-glucosidase activity"/>
    <property type="evidence" value="ECO:0007669"/>
    <property type="project" value="TreeGrafter"/>
</dbReference>
<sequence>MRLFSAVIIPAVLMVVSAVSCEHGFAVRPFEPVADGRPVYNAVCYGPHRDGQRPGGIQPSAEELLEDLRLMLPHWKLMRVYGSSEFAGTLLEVIRENDLDMKVMLGVWIDPEERRDDTGELLERFDEAAAKNLREVDAAVRLANEYHGIVVAVSVGNESLIFWSDHRVPLDMLMGHVRRVREGVDVPVTVADDFNYWNKPESRELASQIDFITLHAHPMWNGLQVEDALAWQRELLGDVQAMHPDRLVVIGETGWATSVIDEGQQGELIKGKPGEEEQRLFYEAVRGWAESERRIVFFFEAFDENWKGGTNPAEVEKHWGLFRADRSAKAAMSGAAGG</sequence>
<evidence type="ECO:0000256" key="12">
    <source>
        <dbReference type="ARBA" id="ARBA00023326"/>
    </source>
</evidence>
<dbReference type="PANTHER" id="PTHR16631">
    <property type="entry name" value="GLUCAN 1,3-BETA-GLUCOSIDASE"/>
    <property type="match status" value="1"/>
</dbReference>
<evidence type="ECO:0000256" key="11">
    <source>
        <dbReference type="ARBA" id="ARBA00023316"/>
    </source>
</evidence>
<dbReference type="EMBL" id="DSEC01000189">
    <property type="protein sequence ID" value="HER43343.1"/>
    <property type="molecule type" value="Genomic_DNA"/>
</dbReference>
<feature type="signal peptide" evidence="16">
    <location>
        <begin position="1"/>
        <end position="20"/>
    </location>
</feature>
<dbReference type="GO" id="GO:0009986">
    <property type="term" value="C:cell surface"/>
    <property type="evidence" value="ECO:0007669"/>
    <property type="project" value="TreeGrafter"/>
</dbReference>
<keyword evidence="5" id="KW-0964">Secreted</keyword>
<dbReference type="InterPro" id="IPR000490">
    <property type="entry name" value="Glyco_hydro_17"/>
</dbReference>
<evidence type="ECO:0000256" key="14">
    <source>
        <dbReference type="ARBA" id="ARBA00042373"/>
    </source>
</evidence>
<keyword evidence="6 16" id="KW-0732">Signal</keyword>
<comment type="caution">
    <text evidence="17">The sequence shown here is derived from an EMBL/GenBank/DDBJ whole genome shotgun (WGS) entry which is preliminary data.</text>
</comment>
<evidence type="ECO:0000256" key="13">
    <source>
        <dbReference type="ARBA" id="ARBA00037649"/>
    </source>
</evidence>
<dbReference type="GO" id="GO:0005576">
    <property type="term" value="C:extracellular region"/>
    <property type="evidence" value="ECO:0007669"/>
    <property type="project" value="TreeGrafter"/>
</dbReference>
<evidence type="ECO:0000256" key="15">
    <source>
        <dbReference type="ARBA" id="ARBA00043078"/>
    </source>
</evidence>
<dbReference type="Proteomes" id="UP000886069">
    <property type="component" value="Unassembled WGS sequence"/>
</dbReference>
<dbReference type="InterPro" id="IPR017853">
    <property type="entry name" value="GH"/>
</dbReference>
<accession>A0A7V2AU69</accession>
<keyword evidence="4" id="KW-0134">Cell wall</keyword>
<keyword evidence="12" id="KW-0624">Polysaccharide degradation</keyword>
<keyword evidence="10" id="KW-0119">Carbohydrate metabolism</keyword>
<evidence type="ECO:0000256" key="10">
    <source>
        <dbReference type="ARBA" id="ARBA00023277"/>
    </source>
</evidence>